<evidence type="ECO:0000259" key="11">
    <source>
        <dbReference type="PROSITE" id="PS50885"/>
    </source>
</evidence>
<keyword evidence="5 7" id="KW-0807">Transducer</keyword>
<dbReference type="AlphaFoldDB" id="A0A2T5IVT0"/>
<dbReference type="RefSeq" id="WP_107866557.1">
    <property type="nucleotide sequence ID" value="NZ_QAON01000015.1"/>
</dbReference>
<dbReference type="PROSITE" id="PS50111">
    <property type="entry name" value="CHEMOTAXIS_TRANSDUC_2"/>
    <property type="match status" value="1"/>
</dbReference>
<keyword evidence="2 9" id="KW-0812">Transmembrane</keyword>
<dbReference type="SMART" id="SM00283">
    <property type="entry name" value="MA"/>
    <property type="match status" value="1"/>
</dbReference>
<dbReference type="GO" id="GO:0006935">
    <property type="term" value="P:chemotaxis"/>
    <property type="evidence" value="ECO:0007669"/>
    <property type="project" value="UniProtKB-ARBA"/>
</dbReference>
<dbReference type="Pfam" id="PF13675">
    <property type="entry name" value="PilJ"/>
    <property type="match status" value="1"/>
</dbReference>
<feature type="coiled-coil region" evidence="8">
    <location>
        <begin position="345"/>
        <end position="374"/>
    </location>
</feature>
<evidence type="ECO:0000256" key="2">
    <source>
        <dbReference type="ARBA" id="ARBA00022692"/>
    </source>
</evidence>
<keyword evidence="3 9" id="KW-1133">Transmembrane helix</keyword>
<dbReference type="PROSITE" id="PS50885">
    <property type="entry name" value="HAMP"/>
    <property type="match status" value="1"/>
</dbReference>
<dbReference type="Pfam" id="PF00015">
    <property type="entry name" value="MCPsignal"/>
    <property type="match status" value="1"/>
</dbReference>
<evidence type="ECO:0000256" key="6">
    <source>
        <dbReference type="ARBA" id="ARBA00029447"/>
    </source>
</evidence>
<organism evidence="12 13">
    <name type="scientific">Agitococcus lubricus</name>
    <dbReference type="NCBI Taxonomy" id="1077255"/>
    <lineage>
        <taxon>Bacteria</taxon>
        <taxon>Pseudomonadati</taxon>
        <taxon>Pseudomonadota</taxon>
        <taxon>Gammaproteobacteria</taxon>
        <taxon>Moraxellales</taxon>
        <taxon>Moraxellaceae</taxon>
        <taxon>Agitococcus</taxon>
    </lineage>
</organism>
<name>A0A2T5IVT0_9GAMM</name>
<evidence type="ECO:0000313" key="13">
    <source>
        <dbReference type="Proteomes" id="UP000244223"/>
    </source>
</evidence>
<dbReference type="InterPro" id="IPR004089">
    <property type="entry name" value="MCPsignal_dom"/>
</dbReference>
<sequence length="706" mass="75460">MKSPVQNLRKSLVGINFKSLLSKNTFKAIFSRNFWKSLADTPDATRFLLAFIIFILLTAGSFVVVAKKSSTGRQMIQHASELRVLSQDIAKNATEAASGNQQAFESLNKAAQEFERRWTALKSLHDESYADTKAVQAVWDRVSKNIQAVSAGEKTVSNLHDLVAGIADAVPELQAENDAIVDAMVGSGVSSSQVVLAKQQSVLAERILRSVSSVLNGDENAVMAADDFGRDSETFGQVLNGLLKGDPEQGLAAVQDQQARSSLVAISKLFESSVQQGANEILQSSPELFQVREASSAIFRDSPELLSTLTKLTQVVDEEANAVLATAIGVLSLAATLISLFGFIRVRARQDRERAQAEAEADRQRAETVELENQRNQSAILRLLDELGDLADGDLTVQATVSEDFTGAIADSINYSIDQLRQLVSTINQTAVQVSAAAQETQSTAMHLAEASEHQAQEIAGASAAVNEMAVSIDQVSANAAESAVVADRSVAIAHKGADVVQRSIEGMDTIREQIQETSKRIKRLGESSQEIGDIVSLINDIADQTNILALNAAIQASMAGEAGRGFAVVADEVQRLAERSASATKQIEQLVKTIQSDTNEAVISMEQTTSEVVRGARLAQDAGVALEEIQSVSRNLADLIQNISNAARQQAASAGHISNTMNVIQEITTQTTAGTIATARSIGNLAEMAAELRLSVSGFKLPEYA</sequence>
<feature type="domain" description="Methyl-accepting transducer" evidence="10">
    <location>
        <begin position="430"/>
        <end position="666"/>
    </location>
</feature>
<gene>
    <name evidence="12" type="ORF">C8N29_11534</name>
</gene>
<dbReference type="Gene3D" id="1.10.287.950">
    <property type="entry name" value="Methyl-accepting chemotaxis protein"/>
    <property type="match status" value="1"/>
</dbReference>
<dbReference type="CDD" id="cd11386">
    <property type="entry name" value="MCP_signal"/>
    <property type="match status" value="1"/>
</dbReference>
<dbReference type="Proteomes" id="UP000244223">
    <property type="component" value="Unassembled WGS sequence"/>
</dbReference>
<dbReference type="EMBL" id="QAON01000015">
    <property type="protein sequence ID" value="PTQ87949.1"/>
    <property type="molecule type" value="Genomic_DNA"/>
</dbReference>
<evidence type="ECO:0000256" key="3">
    <source>
        <dbReference type="ARBA" id="ARBA00022989"/>
    </source>
</evidence>
<dbReference type="PANTHER" id="PTHR32089">
    <property type="entry name" value="METHYL-ACCEPTING CHEMOTAXIS PROTEIN MCPB"/>
    <property type="match status" value="1"/>
</dbReference>
<evidence type="ECO:0000256" key="9">
    <source>
        <dbReference type="SAM" id="Phobius"/>
    </source>
</evidence>
<comment type="caution">
    <text evidence="12">The sequence shown here is derived from an EMBL/GenBank/DDBJ whole genome shotgun (WGS) entry which is preliminary data.</text>
</comment>
<keyword evidence="8" id="KW-0175">Coiled coil</keyword>
<accession>A0A2T5IVT0</accession>
<feature type="transmembrane region" description="Helical" evidence="9">
    <location>
        <begin position="47"/>
        <end position="66"/>
    </location>
</feature>
<dbReference type="OrthoDB" id="9760371at2"/>
<keyword evidence="13" id="KW-1185">Reference proteome</keyword>
<comment type="subcellular location">
    <subcellularLocation>
        <location evidence="1">Membrane</location>
        <topology evidence="1">Multi-pass membrane protein</topology>
    </subcellularLocation>
</comment>
<evidence type="ECO:0000259" key="10">
    <source>
        <dbReference type="PROSITE" id="PS50111"/>
    </source>
</evidence>
<evidence type="ECO:0000313" key="12">
    <source>
        <dbReference type="EMBL" id="PTQ87949.1"/>
    </source>
</evidence>
<evidence type="ECO:0000256" key="4">
    <source>
        <dbReference type="ARBA" id="ARBA00023136"/>
    </source>
</evidence>
<evidence type="ECO:0000256" key="7">
    <source>
        <dbReference type="PROSITE-ProRule" id="PRU00284"/>
    </source>
</evidence>
<proteinExistence type="inferred from homology"/>
<feature type="transmembrane region" description="Helical" evidence="9">
    <location>
        <begin position="322"/>
        <end position="344"/>
    </location>
</feature>
<reference evidence="12 13" key="1">
    <citation type="submission" date="2018-04" db="EMBL/GenBank/DDBJ databases">
        <title>Genomic Encyclopedia of Archaeal and Bacterial Type Strains, Phase II (KMG-II): from individual species to whole genera.</title>
        <authorList>
            <person name="Goeker M."/>
        </authorList>
    </citation>
    <scope>NUCLEOTIDE SEQUENCE [LARGE SCALE GENOMIC DNA]</scope>
    <source>
        <strain evidence="12 13">DSM 5822</strain>
    </source>
</reference>
<dbReference type="GO" id="GO:0016020">
    <property type="term" value="C:membrane"/>
    <property type="evidence" value="ECO:0007669"/>
    <property type="project" value="UniProtKB-SubCell"/>
</dbReference>
<protein>
    <submittedName>
        <fullName evidence="12">Twitching motility protein PilJ</fullName>
    </submittedName>
</protein>
<dbReference type="SUPFAM" id="SSF58104">
    <property type="entry name" value="Methyl-accepting chemotaxis protein (MCP) signaling domain"/>
    <property type="match status" value="1"/>
</dbReference>
<evidence type="ECO:0000256" key="8">
    <source>
        <dbReference type="SAM" id="Coils"/>
    </source>
</evidence>
<dbReference type="GO" id="GO:0007165">
    <property type="term" value="P:signal transduction"/>
    <property type="evidence" value="ECO:0007669"/>
    <property type="project" value="UniProtKB-KW"/>
</dbReference>
<evidence type="ECO:0000256" key="1">
    <source>
        <dbReference type="ARBA" id="ARBA00004141"/>
    </source>
</evidence>
<feature type="domain" description="HAMP" evidence="11">
    <location>
        <begin position="374"/>
        <end position="425"/>
    </location>
</feature>
<dbReference type="FunFam" id="1.10.287.950:FF:000001">
    <property type="entry name" value="Methyl-accepting chemotaxis sensory transducer"/>
    <property type="match status" value="1"/>
</dbReference>
<dbReference type="InterPro" id="IPR003660">
    <property type="entry name" value="HAMP_dom"/>
</dbReference>
<keyword evidence="4 9" id="KW-0472">Membrane</keyword>
<dbReference type="PANTHER" id="PTHR32089:SF119">
    <property type="entry name" value="METHYL-ACCEPTING CHEMOTAXIS PROTEIN CTPL"/>
    <property type="match status" value="1"/>
</dbReference>
<evidence type="ECO:0000256" key="5">
    <source>
        <dbReference type="ARBA" id="ARBA00023224"/>
    </source>
</evidence>
<comment type="similarity">
    <text evidence="6">Belongs to the methyl-accepting chemotaxis (MCP) protein family.</text>
</comment>
<dbReference type="InterPro" id="IPR029095">
    <property type="entry name" value="NarX-like_N"/>
</dbReference>